<evidence type="ECO:0000313" key="1">
    <source>
        <dbReference type="EMBL" id="VDM58727.1"/>
    </source>
</evidence>
<evidence type="ECO:0000313" key="2">
    <source>
        <dbReference type="Proteomes" id="UP000267027"/>
    </source>
</evidence>
<sequence>MKVRRHEKDEMTQNRHSEERLWKHACPVPPSKPSGRTAHGARSIAIGIVEHSRGSMHCDAYAETCLDGNRWPDRFGDERSIDELNEALYSRAVFVADYTIYNAGFHSLGFL</sequence>
<organism evidence="3">
    <name type="scientific">Angiostrongylus costaricensis</name>
    <name type="common">Nematode worm</name>
    <dbReference type="NCBI Taxonomy" id="334426"/>
    <lineage>
        <taxon>Eukaryota</taxon>
        <taxon>Metazoa</taxon>
        <taxon>Ecdysozoa</taxon>
        <taxon>Nematoda</taxon>
        <taxon>Chromadorea</taxon>
        <taxon>Rhabditida</taxon>
        <taxon>Rhabditina</taxon>
        <taxon>Rhabditomorpha</taxon>
        <taxon>Strongyloidea</taxon>
        <taxon>Metastrongylidae</taxon>
        <taxon>Angiostrongylus</taxon>
    </lineage>
</organism>
<protein>
    <submittedName>
        <fullName evidence="3">Ketoacyl_synth_N domain-containing protein</fullName>
    </submittedName>
</protein>
<dbReference type="Proteomes" id="UP000267027">
    <property type="component" value="Unassembled WGS sequence"/>
</dbReference>
<reference evidence="3" key="1">
    <citation type="submission" date="2017-02" db="UniProtKB">
        <authorList>
            <consortium name="WormBaseParasite"/>
        </authorList>
    </citation>
    <scope>IDENTIFICATION</scope>
</reference>
<proteinExistence type="predicted"/>
<reference evidence="1 2" key="2">
    <citation type="submission" date="2018-11" db="EMBL/GenBank/DDBJ databases">
        <authorList>
            <consortium name="Pathogen Informatics"/>
        </authorList>
    </citation>
    <scope>NUCLEOTIDE SEQUENCE [LARGE SCALE GENOMIC DNA]</scope>
    <source>
        <strain evidence="1 2">Costa Rica</strain>
    </source>
</reference>
<accession>A0A0R3PPK7</accession>
<gene>
    <name evidence="1" type="ORF">ACOC_LOCUS7142</name>
</gene>
<name>A0A0R3PPK7_ANGCS</name>
<dbReference type="WBParaSite" id="ACOC_0000714101-mRNA-1">
    <property type="protein sequence ID" value="ACOC_0000714101-mRNA-1"/>
    <property type="gene ID" value="ACOC_0000714101"/>
</dbReference>
<keyword evidence="2" id="KW-1185">Reference proteome</keyword>
<evidence type="ECO:0000313" key="3">
    <source>
        <dbReference type="WBParaSite" id="ACOC_0000714101-mRNA-1"/>
    </source>
</evidence>
<dbReference type="EMBL" id="UYYA01004009">
    <property type="protein sequence ID" value="VDM58727.1"/>
    <property type="molecule type" value="Genomic_DNA"/>
</dbReference>
<dbReference type="AlphaFoldDB" id="A0A0R3PPK7"/>